<evidence type="ECO:0000313" key="2">
    <source>
        <dbReference type="EMBL" id="RYB01798.1"/>
    </source>
</evidence>
<dbReference type="OrthoDB" id="9798434at2"/>
<sequence length="176" mass="19089">MPAPSPCASADRPMAGERRRLIAVTLDEGSIGRGNPDQEHERRIAIYDLVEDNSFGLCGRDGEGPEGGPYRLAIGLQEGKLVLAVSGGDGAPLTTHLLSLQPFRSVLKDYLMLCDTYYHAIRTASPSRIEAIDMGRRGLHNEGAALLGERLGGKIEADTDTLRRLFTLMTALHYKG</sequence>
<evidence type="ECO:0000313" key="3">
    <source>
        <dbReference type="Proteomes" id="UP000289411"/>
    </source>
</evidence>
<dbReference type="AlphaFoldDB" id="A0A4Q2RAA7"/>
<dbReference type="InterPro" id="IPR008321">
    <property type="entry name" value="UCP032146"/>
</dbReference>
<evidence type="ECO:0000256" key="1">
    <source>
        <dbReference type="HAMAP-Rule" id="MF_00678"/>
    </source>
</evidence>
<name>A0A4Q2RAA7_9HYPH</name>
<dbReference type="NCBIfam" id="NF002769">
    <property type="entry name" value="PRK02853.1"/>
    <property type="match status" value="1"/>
</dbReference>
<dbReference type="Proteomes" id="UP000289411">
    <property type="component" value="Unassembled WGS sequence"/>
</dbReference>
<keyword evidence="3" id="KW-1185">Reference proteome</keyword>
<proteinExistence type="inferred from homology"/>
<dbReference type="PIRSF" id="PIRSF032146">
    <property type="entry name" value="UCP032146"/>
    <property type="match status" value="1"/>
</dbReference>
<protein>
    <recommendedName>
        <fullName evidence="1">UPF0262 protein D3272_24195</fullName>
    </recommendedName>
</protein>
<organism evidence="2 3">
    <name type="scientific">Lichenibacterium ramalinae</name>
    <dbReference type="NCBI Taxonomy" id="2316527"/>
    <lineage>
        <taxon>Bacteria</taxon>
        <taxon>Pseudomonadati</taxon>
        <taxon>Pseudomonadota</taxon>
        <taxon>Alphaproteobacteria</taxon>
        <taxon>Hyphomicrobiales</taxon>
        <taxon>Lichenihabitantaceae</taxon>
        <taxon>Lichenibacterium</taxon>
    </lineage>
</organism>
<reference evidence="2 3" key="1">
    <citation type="submission" date="2018-09" db="EMBL/GenBank/DDBJ databases">
        <authorList>
            <person name="Grouzdev D.S."/>
            <person name="Krutkina M.S."/>
        </authorList>
    </citation>
    <scope>NUCLEOTIDE SEQUENCE [LARGE SCALE GENOMIC DNA]</scope>
    <source>
        <strain evidence="2 3">RmlP001</strain>
    </source>
</reference>
<dbReference type="EMBL" id="QYBC01000028">
    <property type="protein sequence ID" value="RYB01798.1"/>
    <property type="molecule type" value="Genomic_DNA"/>
</dbReference>
<accession>A0A4Q2RAA7</accession>
<reference evidence="2 3" key="2">
    <citation type="submission" date="2019-02" db="EMBL/GenBank/DDBJ databases">
        <title>'Lichenibacterium ramalinii' gen. nov. sp. nov., 'Lichenibacterium minor' gen. nov. sp. nov.</title>
        <authorList>
            <person name="Pankratov T."/>
        </authorList>
    </citation>
    <scope>NUCLEOTIDE SEQUENCE [LARGE SCALE GENOMIC DNA]</scope>
    <source>
        <strain evidence="2 3">RmlP001</strain>
    </source>
</reference>
<gene>
    <name evidence="2" type="ORF">D3272_24195</name>
</gene>
<comment type="caution">
    <text evidence="2">The sequence shown here is derived from an EMBL/GenBank/DDBJ whole genome shotgun (WGS) entry which is preliminary data.</text>
</comment>
<dbReference type="HAMAP" id="MF_00678">
    <property type="entry name" value="UPF0262"/>
    <property type="match status" value="1"/>
</dbReference>
<comment type="similarity">
    <text evidence="1">Belongs to the UPF0262 family.</text>
</comment>
<dbReference type="Pfam" id="PF06793">
    <property type="entry name" value="UPF0262"/>
    <property type="match status" value="1"/>
</dbReference>